<feature type="transmembrane region" description="Helical" evidence="6">
    <location>
        <begin position="223"/>
        <end position="243"/>
    </location>
</feature>
<name>A0A9W7W350_9PEZI</name>
<reference evidence="8 9" key="1">
    <citation type="journal article" date="2018" name="IMA Fungus">
        <title>IMA Genome-F 10: Nine draft genome sequences of Claviceps purpurea s.lat., including C. arundinis, C. humidiphila, and C. cf. spartinae, pseudomolecules for the pitch canker pathogen Fusarium circinatum, draft genome of Davidsoniella eucalypti, Grosmannia galeiformis, Quambalaria eucalypti, and Teratosphaeria destructans.</title>
        <authorList>
            <person name="Wingfield B.D."/>
            <person name="Liu M."/>
            <person name="Nguyen H.D."/>
            <person name="Lane F.A."/>
            <person name="Morgan S.W."/>
            <person name="De Vos L."/>
            <person name="Wilken P.M."/>
            <person name="Duong T.A."/>
            <person name="Aylward J."/>
            <person name="Coetzee M.P."/>
            <person name="Dadej K."/>
            <person name="De Beer Z.W."/>
            <person name="Findlay W."/>
            <person name="Havenga M."/>
            <person name="Kolarik M."/>
            <person name="Menzies J.G."/>
            <person name="Naidoo K."/>
            <person name="Pochopski O."/>
            <person name="Shoukouhi P."/>
            <person name="Santana Q.C."/>
            <person name="Seifert K.A."/>
            <person name="Soal N."/>
            <person name="Steenkamp E.T."/>
            <person name="Tatham C.T."/>
            <person name="van der Nest M.A."/>
            <person name="Wingfield M.J."/>
        </authorList>
    </citation>
    <scope>NUCLEOTIDE SEQUENCE [LARGE SCALE GENOMIC DNA]</scope>
    <source>
        <strain evidence="8">CMW44962</strain>
    </source>
</reference>
<organism evidence="8 9">
    <name type="scientific">Teratosphaeria destructans</name>
    <dbReference type="NCBI Taxonomy" id="418781"/>
    <lineage>
        <taxon>Eukaryota</taxon>
        <taxon>Fungi</taxon>
        <taxon>Dikarya</taxon>
        <taxon>Ascomycota</taxon>
        <taxon>Pezizomycotina</taxon>
        <taxon>Dothideomycetes</taxon>
        <taxon>Dothideomycetidae</taxon>
        <taxon>Mycosphaerellales</taxon>
        <taxon>Teratosphaeriaceae</taxon>
        <taxon>Teratosphaeria</taxon>
    </lineage>
</organism>
<evidence type="ECO:0000256" key="6">
    <source>
        <dbReference type="SAM" id="Phobius"/>
    </source>
</evidence>
<dbReference type="InterPro" id="IPR011701">
    <property type="entry name" value="MFS"/>
</dbReference>
<evidence type="ECO:0000259" key="7">
    <source>
        <dbReference type="PROSITE" id="PS50850"/>
    </source>
</evidence>
<proteinExistence type="predicted"/>
<dbReference type="PANTHER" id="PTHR23502">
    <property type="entry name" value="MAJOR FACILITATOR SUPERFAMILY"/>
    <property type="match status" value="1"/>
</dbReference>
<feature type="transmembrane region" description="Helical" evidence="6">
    <location>
        <begin position="342"/>
        <end position="361"/>
    </location>
</feature>
<feature type="transmembrane region" description="Helical" evidence="6">
    <location>
        <begin position="132"/>
        <end position="153"/>
    </location>
</feature>
<gene>
    <name evidence="8" type="ORF">Tdes44962_MAKER09246</name>
</gene>
<feature type="region of interest" description="Disordered" evidence="5">
    <location>
        <begin position="26"/>
        <end position="55"/>
    </location>
</feature>
<keyword evidence="2 6" id="KW-0812">Transmembrane</keyword>
<reference evidence="8 9" key="2">
    <citation type="journal article" date="2021" name="Curr. Genet.">
        <title>Genetic response to nitrogen starvation in the aggressive Eucalyptus foliar pathogen Teratosphaeria destructans.</title>
        <authorList>
            <person name="Havenga M."/>
            <person name="Wingfield B.D."/>
            <person name="Wingfield M.J."/>
            <person name="Dreyer L.L."/>
            <person name="Roets F."/>
            <person name="Aylward J."/>
        </authorList>
    </citation>
    <scope>NUCLEOTIDE SEQUENCE [LARGE SCALE GENOMIC DNA]</scope>
    <source>
        <strain evidence="8">CMW44962</strain>
    </source>
</reference>
<evidence type="ECO:0000256" key="1">
    <source>
        <dbReference type="ARBA" id="ARBA00004141"/>
    </source>
</evidence>
<feature type="transmembrane region" description="Helical" evidence="6">
    <location>
        <begin position="382"/>
        <end position="404"/>
    </location>
</feature>
<feature type="transmembrane region" description="Helical" evidence="6">
    <location>
        <begin position="477"/>
        <end position="497"/>
    </location>
</feature>
<dbReference type="InterPro" id="IPR020846">
    <property type="entry name" value="MFS_dom"/>
</dbReference>
<protein>
    <submittedName>
        <fullName evidence="8">Major Facilitator Superfamily</fullName>
    </submittedName>
</protein>
<feature type="transmembrane region" description="Helical" evidence="6">
    <location>
        <begin position="102"/>
        <end position="125"/>
    </location>
</feature>
<keyword evidence="4 6" id="KW-0472">Membrane</keyword>
<feature type="domain" description="Major facilitator superfamily (MFS) profile" evidence="7">
    <location>
        <begin position="63"/>
        <end position="500"/>
    </location>
</feature>
<dbReference type="OrthoDB" id="2533084at2759"/>
<dbReference type="Gene3D" id="1.20.1250.20">
    <property type="entry name" value="MFS general substrate transporter like domains"/>
    <property type="match status" value="1"/>
</dbReference>
<dbReference type="AlphaFoldDB" id="A0A9W7W350"/>
<evidence type="ECO:0000256" key="5">
    <source>
        <dbReference type="SAM" id="MobiDB-lite"/>
    </source>
</evidence>
<evidence type="ECO:0000313" key="8">
    <source>
        <dbReference type="EMBL" id="KAH9828663.1"/>
    </source>
</evidence>
<feature type="transmembrane region" description="Helical" evidence="6">
    <location>
        <begin position="194"/>
        <end position="217"/>
    </location>
</feature>
<dbReference type="GO" id="GO:0022857">
    <property type="term" value="F:transmembrane transporter activity"/>
    <property type="evidence" value="ECO:0007669"/>
    <property type="project" value="InterPro"/>
</dbReference>
<comment type="subcellular location">
    <subcellularLocation>
        <location evidence="1">Membrane</location>
        <topology evidence="1">Multi-pass membrane protein</topology>
    </subcellularLocation>
</comment>
<dbReference type="Proteomes" id="UP001138500">
    <property type="component" value="Unassembled WGS sequence"/>
</dbReference>
<dbReference type="PANTHER" id="PTHR23502:SF22">
    <property type="entry name" value="MAJOR FACILITATOR SUPERFAMILY (MFS) PROFILE DOMAIN-CONTAINING PROTEIN"/>
    <property type="match status" value="1"/>
</dbReference>
<keyword evidence="3 6" id="KW-1133">Transmembrane helix</keyword>
<feature type="transmembrane region" description="Helical" evidence="6">
    <location>
        <begin position="297"/>
        <end position="322"/>
    </location>
</feature>
<evidence type="ECO:0000313" key="9">
    <source>
        <dbReference type="Proteomes" id="UP001138500"/>
    </source>
</evidence>
<dbReference type="SUPFAM" id="SSF103473">
    <property type="entry name" value="MFS general substrate transporter"/>
    <property type="match status" value="1"/>
</dbReference>
<dbReference type="Pfam" id="PF07690">
    <property type="entry name" value="MFS_1"/>
    <property type="match status" value="1"/>
</dbReference>
<accession>A0A9W7W350</accession>
<feature type="transmembrane region" description="Helical" evidence="6">
    <location>
        <begin position="446"/>
        <end position="465"/>
    </location>
</feature>
<keyword evidence="9" id="KW-1185">Reference proteome</keyword>
<dbReference type="GO" id="GO:0005886">
    <property type="term" value="C:plasma membrane"/>
    <property type="evidence" value="ECO:0007669"/>
    <property type="project" value="TreeGrafter"/>
</dbReference>
<dbReference type="EMBL" id="RIBY02001479">
    <property type="protein sequence ID" value="KAH9828663.1"/>
    <property type="molecule type" value="Genomic_DNA"/>
</dbReference>
<evidence type="ECO:0000256" key="4">
    <source>
        <dbReference type="ARBA" id="ARBA00023136"/>
    </source>
</evidence>
<evidence type="ECO:0000256" key="2">
    <source>
        <dbReference type="ARBA" id="ARBA00022692"/>
    </source>
</evidence>
<feature type="transmembrane region" description="Helical" evidence="6">
    <location>
        <begin position="165"/>
        <end position="187"/>
    </location>
</feature>
<feature type="transmembrane region" description="Helical" evidence="6">
    <location>
        <begin position="410"/>
        <end position="434"/>
    </location>
</feature>
<evidence type="ECO:0000256" key="3">
    <source>
        <dbReference type="ARBA" id="ARBA00022989"/>
    </source>
</evidence>
<dbReference type="InterPro" id="IPR036259">
    <property type="entry name" value="MFS_trans_sf"/>
</dbReference>
<dbReference type="PROSITE" id="PS50850">
    <property type="entry name" value="MFS"/>
    <property type="match status" value="1"/>
</dbReference>
<sequence length="528" mass="57497">MARASEEKRPASVDESIETPVIADKAGAKGMGSPLKRAANGIRLEPQPTDDPRDPLNWSLSRKILTLGIVSFAALIGLAQALCNQAGIVVQGDVYGVSPTTMANSVSAAIAGLATGPFLWSALALKFGRSAVVFWALLVNLGINVWSACMTHQDEYNAFVVSRWLGGTFGSAPSTIGAGIILDVFYLHQRGRAFACYTIATLIGTQFGGTFSGYITATTTWTVQLWWTVGALGLACILVFLFLEDTTYDRTSPPHKRVDRTYFQGRIATFFPGTNIVEHDGKKHGYLDPFIIAVQPVTILAGSFLLITFAWSVAVTTLLSVFLQEPRSEGGYGFSPLANANLTFAAWIGIALAETYNLVCGDRLPLWRCRRNGGLWEPEYRLYPLLVPNLIFLPVALGIFGAALQYHLHYMVVAFAVALQNVVEISLVPVVFNYVCEGFTSYSQEVATALNFYRLILGLTVTFYIDPWVAAVGPGWTFGMMAFLAILGFSLTVLLAWKGPAIRRLSLRRFQVSEAGEALFADQPFSHA</sequence>
<comment type="caution">
    <text evidence="8">The sequence shown here is derived from an EMBL/GenBank/DDBJ whole genome shotgun (WGS) entry which is preliminary data.</text>
</comment>
<feature type="transmembrane region" description="Helical" evidence="6">
    <location>
        <begin position="64"/>
        <end position="82"/>
    </location>
</feature>